<proteinExistence type="predicted"/>
<dbReference type="Proteomes" id="UP001556367">
    <property type="component" value="Unassembled WGS sequence"/>
</dbReference>
<organism evidence="2 3">
    <name type="scientific">Hohenbuehelia grisea</name>
    <dbReference type="NCBI Taxonomy" id="104357"/>
    <lineage>
        <taxon>Eukaryota</taxon>
        <taxon>Fungi</taxon>
        <taxon>Dikarya</taxon>
        <taxon>Basidiomycota</taxon>
        <taxon>Agaricomycotina</taxon>
        <taxon>Agaricomycetes</taxon>
        <taxon>Agaricomycetidae</taxon>
        <taxon>Agaricales</taxon>
        <taxon>Pleurotineae</taxon>
        <taxon>Pleurotaceae</taxon>
        <taxon>Hohenbuehelia</taxon>
    </lineage>
</organism>
<comment type="caution">
    <text evidence="2">The sequence shown here is derived from an EMBL/GenBank/DDBJ whole genome shotgun (WGS) entry which is preliminary data.</text>
</comment>
<dbReference type="InterPro" id="IPR003615">
    <property type="entry name" value="HNH_nuc"/>
</dbReference>
<name>A0ABR3JTG2_9AGAR</name>
<evidence type="ECO:0000313" key="3">
    <source>
        <dbReference type="Proteomes" id="UP001556367"/>
    </source>
</evidence>
<evidence type="ECO:0000259" key="1">
    <source>
        <dbReference type="Pfam" id="PF13391"/>
    </source>
</evidence>
<keyword evidence="3" id="KW-1185">Reference proteome</keyword>
<dbReference type="EMBL" id="JASNQZ010000003">
    <property type="protein sequence ID" value="KAL0958665.1"/>
    <property type="molecule type" value="Genomic_DNA"/>
</dbReference>
<feature type="domain" description="HNH nuclease" evidence="1">
    <location>
        <begin position="121"/>
        <end position="183"/>
    </location>
</feature>
<dbReference type="Pfam" id="PF13391">
    <property type="entry name" value="HNH_2"/>
    <property type="match status" value="1"/>
</dbReference>
<reference evidence="3" key="1">
    <citation type="submission" date="2024-06" db="EMBL/GenBank/DDBJ databases">
        <title>Multi-omics analyses provide insights into the biosynthesis of the anticancer antibiotic pleurotin in Hohenbuehelia grisea.</title>
        <authorList>
            <person name="Weaver J.A."/>
            <person name="Alberti F."/>
        </authorList>
    </citation>
    <scope>NUCLEOTIDE SEQUENCE [LARGE SCALE GENOMIC DNA]</scope>
    <source>
        <strain evidence="3">T-177</strain>
    </source>
</reference>
<evidence type="ECO:0000313" key="2">
    <source>
        <dbReference type="EMBL" id="KAL0958665.1"/>
    </source>
</evidence>
<gene>
    <name evidence="2" type="ORF">HGRIS_013997</name>
</gene>
<protein>
    <recommendedName>
        <fullName evidence="1">HNH nuclease domain-containing protein</fullName>
    </recommendedName>
</protein>
<sequence length="222" mass="24974">MVTVFLASISDPPADRLQLNIPLNTIQFLCLHPSKWLRFVGWAIFLASEGYLSRDPDGNDRLTDEAALTDADILFYNAPGFHRGAVVDVDVVARRTKSQTSVNDLRDNNFSSDVMSRDGRCIFTHWRAEASHIISFARGSEWMSILARKRSIDPRIENINDKRNGLACNTAVHKMLDKREVAILVTPNAILDCNDVPLPTGPRNSSETRNRLLGSRYTLQHI</sequence>
<accession>A0ABR3JTG2</accession>